<evidence type="ECO:0000259" key="4">
    <source>
        <dbReference type="PROSITE" id="PS50042"/>
    </source>
</evidence>
<dbReference type="PROSITE" id="PS51063">
    <property type="entry name" value="HTH_CRP_2"/>
    <property type="match status" value="1"/>
</dbReference>
<dbReference type="InterPro" id="IPR036388">
    <property type="entry name" value="WH-like_DNA-bd_sf"/>
</dbReference>
<gene>
    <name evidence="6" type="ORF">BOX17_03355</name>
</gene>
<dbReference type="GO" id="GO:0003700">
    <property type="term" value="F:DNA-binding transcription factor activity"/>
    <property type="evidence" value="ECO:0007669"/>
    <property type="project" value="InterPro"/>
</dbReference>
<feature type="domain" description="HTH crp-type" evidence="5">
    <location>
        <begin position="163"/>
        <end position="236"/>
    </location>
</feature>
<dbReference type="RefSeq" id="WP_071946600.1">
    <property type="nucleotide sequence ID" value="NZ_CP018139.1"/>
</dbReference>
<dbReference type="InterPro" id="IPR050397">
    <property type="entry name" value="Env_Response_Regulators"/>
</dbReference>
<dbReference type="InterPro" id="IPR012318">
    <property type="entry name" value="HTH_CRP"/>
</dbReference>
<evidence type="ECO:0000256" key="1">
    <source>
        <dbReference type="ARBA" id="ARBA00023015"/>
    </source>
</evidence>
<dbReference type="PANTHER" id="PTHR24567:SF75">
    <property type="entry name" value="FUMARATE AND NITRATE REDUCTION REGULATORY PROTEIN"/>
    <property type="match status" value="1"/>
</dbReference>
<dbReference type="PANTHER" id="PTHR24567">
    <property type="entry name" value="CRP FAMILY TRANSCRIPTIONAL REGULATORY PROTEIN"/>
    <property type="match status" value="1"/>
</dbReference>
<dbReference type="PRINTS" id="PR00034">
    <property type="entry name" value="HTHCRP"/>
</dbReference>
<dbReference type="Pfam" id="PF13545">
    <property type="entry name" value="HTH_Crp_2"/>
    <property type="match status" value="1"/>
</dbReference>
<dbReference type="InterPro" id="IPR036390">
    <property type="entry name" value="WH_DNA-bd_sf"/>
</dbReference>
<sequence length="249" mass="26904">MTHHPSGQTAIPPGQATHCEGCSLSAHCLPGGLARDQMTDFDAIIHRPRPLRRGARLVRQGAPFTSLYVVRSGSFKQVVVDAAHRELVTHFLLPSDVAGLDALGEARHPSSVVALESSFVCELPFGSLEALGDRFPALRGALYRSMSQVLERDQGMNCLLSCASAETRMASFLLDMSERFAARGYSPHGFQLAMSRADIGSFLGVALETVSRLLGRLQRQGLISVEGRTLVLRDIPALEARVSGTRPGR</sequence>
<keyword evidence="7" id="KW-1185">Reference proteome</keyword>
<evidence type="ECO:0000256" key="3">
    <source>
        <dbReference type="ARBA" id="ARBA00023163"/>
    </source>
</evidence>
<dbReference type="AlphaFoldDB" id="A0A1J0VK77"/>
<dbReference type="Proteomes" id="UP000181985">
    <property type="component" value="Chromosome"/>
</dbReference>
<evidence type="ECO:0000313" key="7">
    <source>
        <dbReference type="Proteomes" id="UP000181985"/>
    </source>
</evidence>
<dbReference type="KEGG" id="hsi:BOX17_03355"/>
<dbReference type="InterPro" id="IPR018490">
    <property type="entry name" value="cNMP-bd_dom_sf"/>
</dbReference>
<evidence type="ECO:0000256" key="2">
    <source>
        <dbReference type="ARBA" id="ARBA00023125"/>
    </source>
</evidence>
<dbReference type="InterPro" id="IPR000595">
    <property type="entry name" value="cNMP-bd_dom"/>
</dbReference>
<dbReference type="Pfam" id="PF00027">
    <property type="entry name" value="cNMP_binding"/>
    <property type="match status" value="1"/>
</dbReference>
<dbReference type="OrthoDB" id="7643467at2"/>
<dbReference type="InterPro" id="IPR014710">
    <property type="entry name" value="RmlC-like_jellyroll"/>
</dbReference>
<keyword evidence="1" id="KW-0805">Transcription regulation</keyword>
<dbReference type="NCBIfam" id="NF008365">
    <property type="entry name" value="PRK11161.1"/>
    <property type="match status" value="1"/>
</dbReference>
<dbReference type="SUPFAM" id="SSF51206">
    <property type="entry name" value="cAMP-binding domain-like"/>
    <property type="match status" value="1"/>
</dbReference>
<dbReference type="GO" id="GO:0003677">
    <property type="term" value="F:DNA binding"/>
    <property type="evidence" value="ECO:0007669"/>
    <property type="project" value="UniProtKB-KW"/>
</dbReference>
<dbReference type="Gene3D" id="1.10.10.10">
    <property type="entry name" value="Winged helix-like DNA-binding domain superfamily/Winged helix DNA-binding domain"/>
    <property type="match status" value="1"/>
</dbReference>
<dbReference type="SUPFAM" id="SSF46785">
    <property type="entry name" value="Winged helix' DNA-binding domain"/>
    <property type="match status" value="1"/>
</dbReference>
<protein>
    <submittedName>
        <fullName evidence="6">Crp/Fnr family transcriptional regulator</fullName>
    </submittedName>
</protein>
<feature type="domain" description="Cyclic nucleotide-binding" evidence="4">
    <location>
        <begin position="54"/>
        <end position="103"/>
    </location>
</feature>
<proteinExistence type="predicted"/>
<organism evidence="6 7">
    <name type="scientific">Halomonas aestuarii</name>
    <dbReference type="NCBI Taxonomy" id="1897729"/>
    <lineage>
        <taxon>Bacteria</taxon>
        <taxon>Pseudomonadati</taxon>
        <taxon>Pseudomonadota</taxon>
        <taxon>Gammaproteobacteria</taxon>
        <taxon>Oceanospirillales</taxon>
        <taxon>Halomonadaceae</taxon>
        <taxon>Halomonas</taxon>
    </lineage>
</organism>
<dbReference type="InterPro" id="IPR018335">
    <property type="entry name" value="Tscrpt_reg_HTH_Crp-type_CS"/>
</dbReference>
<dbReference type="CDD" id="cd00092">
    <property type="entry name" value="HTH_CRP"/>
    <property type="match status" value="1"/>
</dbReference>
<dbReference type="SMART" id="SM00100">
    <property type="entry name" value="cNMP"/>
    <property type="match status" value="1"/>
</dbReference>
<dbReference type="PROSITE" id="PS50042">
    <property type="entry name" value="CNMP_BINDING_3"/>
    <property type="match status" value="1"/>
</dbReference>
<dbReference type="EMBL" id="CP018139">
    <property type="protein sequence ID" value="APE32444.1"/>
    <property type="molecule type" value="Genomic_DNA"/>
</dbReference>
<evidence type="ECO:0000313" key="6">
    <source>
        <dbReference type="EMBL" id="APE32444.1"/>
    </source>
</evidence>
<dbReference type="GO" id="GO:0005829">
    <property type="term" value="C:cytosol"/>
    <property type="evidence" value="ECO:0007669"/>
    <property type="project" value="TreeGrafter"/>
</dbReference>
<reference evidence="7" key="1">
    <citation type="submission" date="2016-11" db="EMBL/GenBank/DDBJ databases">
        <title>Halolamina sediminis sp. nov., an extremely halophilic archaeon isolated from solar salt.</title>
        <authorList>
            <person name="Koh H.-W."/>
            <person name="Rani S."/>
            <person name="Park S.-J."/>
        </authorList>
    </citation>
    <scope>NUCLEOTIDE SEQUENCE [LARGE SCALE GENOMIC DNA]</scope>
    <source>
        <strain evidence="7">Hb3</strain>
    </source>
</reference>
<accession>A0A1J0VK77</accession>
<keyword evidence="3" id="KW-0804">Transcription</keyword>
<dbReference type="PROSITE" id="PS00042">
    <property type="entry name" value="HTH_CRP_1"/>
    <property type="match status" value="1"/>
</dbReference>
<evidence type="ECO:0000259" key="5">
    <source>
        <dbReference type="PROSITE" id="PS51063"/>
    </source>
</evidence>
<keyword evidence="2" id="KW-0238">DNA-binding</keyword>
<dbReference type="SMART" id="SM00419">
    <property type="entry name" value="HTH_CRP"/>
    <property type="match status" value="1"/>
</dbReference>
<name>A0A1J0VK77_9GAMM</name>
<dbReference type="FunFam" id="1.10.10.10:FF:000028">
    <property type="entry name" value="Fumarate/nitrate reduction transcriptional regulator Fnr"/>
    <property type="match status" value="1"/>
</dbReference>
<dbReference type="CDD" id="cd00038">
    <property type="entry name" value="CAP_ED"/>
    <property type="match status" value="1"/>
</dbReference>
<dbReference type="Gene3D" id="2.60.120.10">
    <property type="entry name" value="Jelly Rolls"/>
    <property type="match status" value="1"/>
</dbReference>